<evidence type="ECO:0000313" key="3">
    <source>
        <dbReference type="Proteomes" id="UP000465035"/>
    </source>
</evidence>
<name>A0A6P1EC29_LENHI</name>
<dbReference type="AlphaFoldDB" id="A0A6P1EC29"/>
<feature type="transmembrane region" description="Helical" evidence="1">
    <location>
        <begin position="60"/>
        <end position="78"/>
    </location>
</feature>
<keyword evidence="1" id="KW-0812">Transmembrane</keyword>
<feature type="transmembrane region" description="Helical" evidence="1">
    <location>
        <begin position="138"/>
        <end position="161"/>
    </location>
</feature>
<feature type="transmembrane region" description="Helical" evidence="1">
    <location>
        <begin position="31"/>
        <end position="48"/>
    </location>
</feature>
<keyword evidence="1" id="KW-0472">Membrane</keyword>
<reference evidence="2 3" key="1">
    <citation type="submission" date="2019-12" db="EMBL/GenBank/DDBJ databases">
        <title>Lactobacillus hilgardii FLUB.</title>
        <authorList>
            <person name="Gustaw K."/>
        </authorList>
    </citation>
    <scope>NUCLEOTIDE SEQUENCE [LARGE SCALE GENOMIC DNA]</scope>
    <source>
        <strain evidence="2 3">FLUB</strain>
    </source>
</reference>
<evidence type="ECO:0000313" key="2">
    <source>
        <dbReference type="EMBL" id="QHB51634.1"/>
    </source>
</evidence>
<organism evidence="2 3">
    <name type="scientific">Lentilactobacillus hilgardii</name>
    <name type="common">Lactobacillus hilgardii</name>
    <dbReference type="NCBI Taxonomy" id="1588"/>
    <lineage>
        <taxon>Bacteria</taxon>
        <taxon>Bacillati</taxon>
        <taxon>Bacillota</taxon>
        <taxon>Bacilli</taxon>
        <taxon>Lactobacillales</taxon>
        <taxon>Lactobacillaceae</taxon>
        <taxon>Lentilactobacillus</taxon>
    </lineage>
</organism>
<sequence length="174" mass="21073">MSLILAIIRYTFDHRQVFKNWRDKTMIYRKTGRFICQSLIMIGLLYFFNADGRMRFVFNFNWFNVWLFCSWVSQLFLVNRKTFYLTSQSLPTKGLSELKSERIRKRSPKDEWGFINRRKERLSQWQFMMQLHDDQWGLVINISLSLLYALLGPLIAGLFFLKDRYITSKYPHAQ</sequence>
<evidence type="ECO:0000256" key="1">
    <source>
        <dbReference type="SAM" id="Phobius"/>
    </source>
</evidence>
<gene>
    <name evidence="2" type="ORF">GQR93_05075</name>
</gene>
<accession>A0A6P1EC29</accession>
<protein>
    <submittedName>
        <fullName evidence="2">Uncharacterized protein</fullName>
    </submittedName>
</protein>
<dbReference type="EMBL" id="CP047121">
    <property type="protein sequence ID" value="QHB51634.1"/>
    <property type="molecule type" value="Genomic_DNA"/>
</dbReference>
<proteinExistence type="predicted"/>
<dbReference type="Proteomes" id="UP000465035">
    <property type="component" value="Chromosome"/>
</dbReference>
<keyword evidence="1" id="KW-1133">Transmembrane helix</keyword>